<evidence type="ECO:0000313" key="2">
    <source>
        <dbReference type="EMBL" id="KIK73916.1"/>
    </source>
</evidence>
<feature type="domain" description="DUF6830" evidence="1">
    <location>
        <begin position="53"/>
        <end position="88"/>
    </location>
</feature>
<dbReference type="Pfam" id="PF20722">
    <property type="entry name" value="DUF6830"/>
    <property type="match status" value="2"/>
</dbReference>
<organism evidence="2 3">
    <name type="scientific">Paxillus rubicundulus Ve08.2h10</name>
    <dbReference type="NCBI Taxonomy" id="930991"/>
    <lineage>
        <taxon>Eukaryota</taxon>
        <taxon>Fungi</taxon>
        <taxon>Dikarya</taxon>
        <taxon>Basidiomycota</taxon>
        <taxon>Agaricomycotina</taxon>
        <taxon>Agaricomycetes</taxon>
        <taxon>Agaricomycetidae</taxon>
        <taxon>Boletales</taxon>
        <taxon>Paxilineae</taxon>
        <taxon>Paxillaceae</taxon>
        <taxon>Paxillus</taxon>
    </lineage>
</organism>
<evidence type="ECO:0000259" key="1">
    <source>
        <dbReference type="Pfam" id="PF20722"/>
    </source>
</evidence>
<reference evidence="2 3" key="1">
    <citation type="submission" date="2014-04" db="EMBL/GenBank/DDBJ databases">
        <authorList>
            <consortium name="DOE Joint Genome Institute"/>
            <person name="Kuo A."/>
            <person name="Kohler A."/>
            <person name="Jargeat P."/>
            <person name="Nagy L.G."/>
            <person name="Floudas D."/>
            <person name="Copeland A."/>
            <person name="Barry K.W."/>
            <person name="Cichocki N."/>
            <person name="Veneault-Fourrey C."/>
            <person name="LaButti K."/>
            <person name="Lindquist E.A."/>
            <person name="Lipzen A."/>
            <person name="Lundell T."/>
            <person name="Morin E."/>
            <person name="Murat C."/>
            <person name="Sun H."/>
            <person name="Tunlid A."/>
            <person name="Henrissat B."/>
            <person name="Grigoriev I.V."/>
            <person name="Hibbett D.S."/>
            <person name="Martin F."/>
            <person name="Nordberg H.P."/>
            <person name="Cantor M.N."/>
            <person name="Hua S.X."/>
        </authorList>
    </citation>
    <scope>NUCLEOTIDE SEQUENCE [LARGE SCALE GENOMIC DNA]</scope>
    <source>
        <strain evidence="2 3">Ve08.2h10</strain>
    </source>
</reference>
<gene>
    <name evidence="2" type="ORF">PAXRUDRAFT_37059</name>
</gene>
<name>A0A0D0CSN0_9AGAM</name>
<feature type="domain" description="DUF6830" evidence="1">
    <location>
        <begin position="3"/>
        <end position="51"/>
    </location>
</feature>
<dbReference type="InParanoid" id="A0A0D0CSN0"/>
<proteinExistence type="predicted"/>
<dbReference type="HOGENOM" id="CLU_1741179_0_0_1"/>
<dbReference type="EMBL" id="KN829314">
    <property type="protein sequence ID" value="KIK73916.1"/>
    <property type="molecule type" value="Genomic_DNA"/>
</dbReference>
<dbReference type="Proteomes" id="UP000054538">
    <property type="component" value="Unassembled WGS sequence"/>
</dbReference>
<dbReference type="OrthoDB" id="3232986at2759"/>
<dbReference type="AlphaFoldDB" id="A0A0D0CSN0"/>
<evidence type="ECO:0000313" key="3">
    <source>
        <dbReference type="Proteomes" id="UP000054538"/>
    </source>
</evidence>
<protein>
    <recommendedName>
        <fullName evidence="1">DUF6830 domain-containing protein</fullName>
    </recommendedName>
</protein>
<sequence>MPSAAALYELPDLRLAIADYLKHHHMNFNHTVGGQCQAFPNCELPFSHIQICLYASPLSAAWAIGCYNSIIITTDGNQDWPHSGLQAQWSNGDHIGNVVPSFQICAPVHLIPCFGQKLHPNLNVHLSNELSSSFWLNKYWTKELFHALSP</sequence>
<accession>A0A0D0CSN0</accession>
<dbReference type="InterPro" id="IPR049233">
    <property type="entry name" value="DUF6830"/>
</dbReference>
<reference evidence="3" key="2">
    <citation type="submission" date="2015-01" db="EMBL/GenBank/DDBJ databases">
        <title>Evolutionary Origins and Diversification of the Mycorrhizal Mutualists.</title>
        <authorList>
            <consortium name="DOE Joint Genome Institute"/>
            <consortium name="Mycorrhizal Genomics Consortium"/>
            <person name="Kohler A."/>
            <person name="Kuo A."/>
            <person name="Nagy L.G."/>
            <person name="Floudas D."/>
            <person name="Copeland A."/>
            <person name="Barry K.W."/>
            <person name="Cichocki N."/>
            <person name="Veneault-Fourrey C."/>
            <person name="LaButti K."/>
            <person name="Lindquist E.A."/>
            <person name="Lipzen A."/>
            <person name="Lundell T."/>
            <person name="Morin E."/>
            <person name="Murat C."/>
            <person name="Riley R."/>
            <person name="Ohm R."/>
            <person name="Sun H."/>
            <person name="Tunlid A."/>
            <person name="Henrissat B."/>
            <person name="Grigoriev I.V."/>
            <person name="Hibbett D.S."/>
            <person name="Martin F."/>
        </authorList>
    </citation>
    <scope>NUCLEOTIDE SEQUENCE [LARGE SCALE GENOMIC DNA]</scope>
    <source>
        <strain evidence="3">Ve08.2h10</strain>
    </source>
</reference>
<keyword evidence="3" id="KW-1185">Reference proteome</keyword>